<keyword evidence="1" id="KW-0812">Transmembrane</keyword>
<dbReference type="AlphaFoldDB" id="G8ZMG5"/>
<dbReference type="Gene3D" id="3.20.180.10">
    <property type="entry name" value="PNP-oxidase-like"/>
    <property type="match status" value="1"/>
</dbReference>
<dbReference type="EMBL" id="HE616742">
    <property type="protein sequence ID" value="CCE89809.1"/>
    <property type="molecule type" value="Genomic_DNA"/>
</dbReference>
<dbReference type="InterPro" id="IPR037119">
    <property type="entry name" value="Haem_oxidase_HugZ-like_sf"/>
</dbReference>
<evidence type="ECO:0000256" key="1">
    <source>
        <dbReference type="SAM" id="Phobius"/>
    </source>
</evidence>
<organism evidence="3 4">
    <name type="scientific">Torulaspora delbrueckii</name>
    <name type="common">Yeast</name>
    <name type="synonym">Candida colliculosa</name>
    <dbReference type="NCBI Taxonomy" id="4950"/>
    <lineage>
        <taxon>Eukaryota</taxon>
        <taxon>Fungi</taxon>
        <taxon>Dikarya</taxon>
        <taxon>Ascomycota</taxon>
        <taxon>Saccharomycotina</taxon>
        <taxon>Saccharomycetes</taxon>
        <taxon>Saccharomycetales</taxon>
        <taxon>Saccharomycetaceae</taxon>
        <taxon>Torulaspora</taxon>
    </lineage>
</organism>
<dbReference type="eggNOG" id="ENOG502RZUI">
    <property type="taxonomic scope" value="Eukaryota"/>
</dbReference>
<feature type="transmembrane region" description="Helical" evidence="1">
    <location>
        <begin position="110"/>
        <end position="129"/>
    </location>
</feature>
<keyword evidence="4" id="KW-1185">Reference proteome</keyword>
<name>G8ZMG5_TORDE</name>
<dbReference type="PANTHER" id="PTHR37783">
    <property type="entry name" value="MEMBRANE PROTEIN, PUTATIVE (AFU_ORTHOLOGUE AFUA_1G04315)-RELATED"/>
    <property type="match status" value="1"/>
</dbReference>
<sequence length="214" mass="24829">MSKAAQQAIVAHMNRDHRLALEDYLYVYGKVPITSHIRFVRMQNIELECMTLQFTHMELETDVEKIILLEPPLKDWNEARPRLVEMAHSAAAKRGLSTIQVNDMRYPSTVAEYALICAIFLPFLCYKFRGLLQWLPLPSVVLKFLDNDLVLGGIILFAVVTHLIEVVAILRPKLHFYRVPTDFLIEWYVFGMLEGYPCIKRLDRLAGELLKRQN</sequence>
<dbReference type="GeneID" id="11502915"/>
<dbReference type="KEGG" id="tdl:TDEL_0A04770"/>
<reference evidence="3 4" key="1">
    <citation type="journal article" date="2011" name="Proc. Natl. Acad. Sci. U.S.A.">
        <title>Evolutionary erosion of yeast sex chromosomes by mating-type switching accidents.</title>
        <authorList>
            <person name="Gordon J.L."/>
            <person name="Armisen D."/>
            <person name="Proux-Wera E."/>
            <person name="Oheigeartaigh S.S."/>
            <person name="Byrne K.P."/>
            <person name="Wolfe K.H."/>
        </authorList>
    </citation>
    <scope>NUCLEOTIDE SEQUENCE [LARGE SCALE GENOMIC DNA]</scope>
    <source>
        <strain evidence="4">ATCC 10662 / CBS 1146 / NBRC 0425 / NCYC 2629 / NRRL Y-866</strain>
    </source>
</reference>
<keyword evidence="1" id="KW-1133">Transmembrane helix</keyword>
<dbReference type="RefSeq" id="XP_003679020.1">
    <property type="nucleotide sequence ID" value="XM_003678972.1"/>
</dbReference>
<dbReference type="PANTHER" id="PTHR37783:SF1">
    <property type="entry name" value="MEMBRANE PROTEIN, PUTATIVE (AFU_ORTHOLOGUE AFUA_1G04315)-RELATED"/>
    <property type="match status" value="1"/>
</dbReference>
<evidence type="ECO:0000313" key="3">
    <source>
        <dbReference type="EMBL" id="CCE89809.1"/>
    </source>
</evidence>
<protein>
    <recommendedName>
        <fullName evidence="2">DUF2470 domain-containing protein</fullName>
    </recommendedName>
</protein>
<proteinExistence type="predicted"/>
<evidence type="ECO:0000313" key="4">
    <source>
        <dbReference type="Proteomes" id="UP000005627"/>
    </source>
</evidence>
<dbReference type="Proteomes" id="UP000005627">
    <property type="component" value="Chromosome 1"/>
</dbReference>
<dbReference type="OrthoDB" id="5553410at2759"/>
<gene>
    <name evidence="3" type="primary">TDEL0A04770</name>
    <name evidence="3" type="ORF">TDEL_0A04770</name>
</gene>
<dbReference type="InterPro" id="IPR019595">
    <property type="entry name" value="DUF2470"/>
</dbReference>
<dbReference type="InParanoid" id="G8ZMG5"/>
<dbReference type="FunCoup" id="G8ZMG5">
    <property type="interactions" value="33"/>
</dbReference>
<keyword evidence="1" id="KW-0472">Membrane</keyword>
<accession>G8ZMG5</accession>
<dbReference type="Pfam" id="PF10615">
    <property type="entry name" value="DUF2470"/>
    <property type="match status" value="1"/>
</dbReference>
<evidence type="ECO:0000259" key="2">
    <source>
        <dbReference type="Pfam" id="PF10615"/>
    </source>
</evidence>
<feature type="transmembrane region" description="Helical" evidence="1">
    <location>
        <begin position="149"/>
        <end position="170"/>
    </location>
</feature>
<feature type="domain" description="DUF2470" evidence="2">
    <location>
        <begin position="7"/>
        <end position="86"/>
    </location>
</feature>
<dbReference type="HOGENOM" id="CLU_081019_1_0_1"/>